<organism evidence="10 11">
    <name type="scientific">Candidatus Wallbacteria bacterium HGW-Wallbacteria-1</name>
    <dbReference type="NCBI Taxonomy" id="2013854"/>
    <lineage>
        <taxon>Bacteria</taxon>
        <taxon>Candidatus Walliibacteriota</taxon>
    </lineage>
</organism>
<dbReference type="Gene3D" id="2.40.110.10">
    <property type="entry name" value="Butyryl-CoA Dehydrogenase, subunit A, domain 2"/>
    <property type="match status" value="1"/>
</dbReference>
<evidence type="ECO:0000313" key="10">
    <source>
        <dbReference type="EMBL" id="PKK91814.1"/>
    </source>
</evidence>
<dbReference type="PIRSF" id="PIRSF016578">
    <property type="entry name" value="HsaA"/>
    <property type="match status" value="1"/>
</dbReference>
<evidence type="ECO:0000259" key="9">
    <source>
        <dbReference type="Pfam" id="PF02771"/>
    </source>
</evidence>
<dbReference type="InterPro" id="IPR006091">
    <property type="entry name" value="Acyl-CoA_Oxase/DH_mid-dom"/>
</dbReference>
<evidence type="ECO:0000256" key="4">
    <source>
        <dbReference type="ARBA" id="ARBA00022827"/>
    </source>
</evidence>
<evidence type="ECO:0000256" key="2">
    <source>
        <dbReference type="ARBA" id="ARBA00009347"/>
    </source>
</evidence>
<dbReference type="PROSITE" id="PS00073">
    <property type="entry name" value="ACYL_COA_DH_2"/>
    <property type="match status" value="1"/>
</dbReference>
<dbReference type="SUPFAM" id="SSF47203">
    <property type="entry name" value="Acyl-CoA dehydrogenase C-terminal domain-like"/>
    <property type="match status" value="1"/>
</dbReference>
<evidence type="ECO:0000313" key="11">
    <source>
        <dbReference type="Proteomes" id="UP000233256"/>
    </source>
</evidence>
<dbReference type="InterPro" id="IPR006089">
    <property type="entry name" value="Acyl-CoA_DH_CS"/>
</dbReference>
<dbReference type="Pfam" id="PF02770">
    <property type="entry name" value="Acyl-CoA_dh_M"/>
    <property type="match status" value="1"/>
</dbReference>
<gene>
    <name evidence="10" type="ORF">CVV64_03050</name>
</gene>
<evidence type="ECO:0000256" key="1">
    <source>
        <dbReference type="ARBA" id="ARBA00001974"/>
    </source>
</evidence>
<protein>
    <submittedName>
        <fullName evidence="10">Acyl-CoA dehydrogenase</fullName>
    </submittedName>
</protein>
<dbReference type="InterPro" id="IPR009075">
    <property type="entry name" value="AcylCo_DH/oxidase_C"/>
</dbReference>
<dbReference type="FunFam" id="1.10.540.10:FF:000002">
    <property type="entry name" value="Acyl-CoA dehydrogenase FadE19"/>
    <property type="match status" value="1"/>
</dbReference>
<comment type="cofactor">
    <cofactor evidence="1 6">
        <name>FAD</name>
        <dbReference type="ChEBI" id="CHEBI:57692"/>
    </cofactor>
</comment>
<dbReference type="EMBL" id="PGXC01000002">
    <property type="protein sequence ID" value="PKK91814.1"/>
    <property type="molecule type" value="Genomic_DNA"/>
</dbReference>
<keyword evidence="3 6" id="KW-0285">Flavoprotein</keyword>
<dbReference type="InterPro" id="IPR046373">
    <property type="entry name" value="Acyl-CoA_Oxase/DH_mid-dom_sf"/>
</dbReference>
<dbReference type="Pfam" id="PF00441">
    <property type="entry name" value="Acyl-CoA_dh_1"/>
    <property type="match status" value="1"/>
</dbReference>
<comment type="caution">
    <text evidence="10">The sequence shown here is derived from an EMBL/GenBank/DDBJ whole genome shotgun (WGS) entry which is preliminary data.</text>
</comment>
<evidence type="ECO:0000259" key="7">
    <source>
        <dbReference type="Pfam" id="PF00441"/>
    </source>
</evidence>
<dbReference type="Gene3D" id="1.10.540.10">
    <property type="entry name" value="Acyl-CoA dehydrogenase/oxidase, N-terminal domain"/>
    <property type="match status" value="1"/>
</dbReference>
<accession>A0A2N1PTZ5</accession>
<dbReference type="GO" id="GO:0050660">
    <property type="term" value="F:flavin adenine dinucleotide binding"/>
    <property type="evidence" value="ECO:0007669"/>
    <property type="project" value="InterPro"/>
</dbReference>
<keyword evidence="4 6" id="KW-0274">FAD</keyword>
<dbReference type="Pfam" id="PF02771">
    <property type="entry name" value="Acyl-CoA_dh_N"/>
    <property type="match status" value="1"/>
</dbReference>
<dbReference type="SUPFAM" id="SSF56645">
    <property type="entry name" value="Acyl-CoA dehydrogenase NM domain-like"/>
    <property type="match status" value="1"/>
</dbReference>
<dbReference type="PANTHER" id="PTHR43884:SF12">
    <property type="entry name" value="ISOVALERYL-COA DEHYDROGENASE, MITOCHONDRIAL-RELATED"/>
    <property type="match status" value="1"/>
</dbReference>
<dbReference type="PANTHER" id="PTHR43884">
    <property type="entry name" value="ACYL-COA DEHYDROGENASE"/>
    <property type="match status" value="1"/>
</dbReference>
<dbReference type="InterPro" id="IPR036250">
    <property type="entry name" value="AcylCo_DH-like_C"/>
</dbReference>
<feature type="domain" description="Acyl-CoA dehydrogenase/oxidase C-terminal" evidence="7">
    <location>
        <begin position="231"/>
        <end position="378"/>
    </location>
</feature>
<dbReference type="InterPro" id="IPR009100">
    <property type="entry name" value="AcylCoA_DH/oxidase_NM_dom_sf"/>
</dbReference>
<evidence type="ECO:0000256" key="3">
    <source>
        <dbReference type="ARBA" id="ARBA00022630"/>
    </source>
</evidence>
<keyword evidence="5 6" id="KW-0560">Oxidoreductase</keyword>
<sequence>MDFNLTEQQKMVQKMIRDFAMNEVQPIAAEIDENSRFPMENVKKMGDLGMLGLIVPKEYGGAGADYVSYMLVVEELSRICASHGGIVAATNSLVCWPMLAYGTEEQKQKYLRPIAEGKALGCFALTEPEAGSDAINQQTTAVDMGDHYVLNGSKHFISGGDVANTAIVTAKIVRPGRRRGHIGAFIVETAWPGFSVGTCEKKMGLRASGTAELVLNEVKVPKENLLGDMKDGFRIAMATLDGGRISVAAQALGIAQGAMEQAVDYSLQRRQFGQTISKFQAIQWKIADMATRIDAARMLVYRAAQMKQEGRDIGKVAAMAKVFASECSTWACYHSLQVHGGYGYIKDYPIERFYRDAKITEIYEGTSEVQRLVIANAVLQK</sequence>
<reference evidence="10 11" key="1">
    <citation type="journal article" date="2017" name="ISME J.">
        <title>Potential for microbial H2 and metal transformations associated with novel bacteria and archaea in deep terrestrial subsurface sediments.</title>
        <authorList>
            <person name="Hernsdorf A.W."/>
            <person name="Amano Y."/>
            <person name="Miyakawa K."/>
            <person name="Ise K."/>
            <person name="Suzuki Y."/>
            <person name="Anantharaman K."/>
            <person name="Probst A."/>
            <person name="Burstein D."/>
            <person name="Thomas B.C."/>
            <person name="Banfield J.F."/>
        </authorList>
    </citation>
    <scope>NUCLEOTIDE SEQUENCE [LARGE SCALE GENOMIC DNA]</scope>
    <source>
        <strain evidence="10">HGW-Wallbacteria-1</strain>
    </source>
</reference>
<evidence type="ECO:0000256" key="5">
    <source>
        <dbReference type="ARBA" id="ARBA00023002"/>
    </source>
</evidence>
<comment type="similarity">
    <text evidence="2 6">Belongs to the acyl-CoA dehydrogenase family.</text>
</comment>
<feature type="domain" description="Acyl-CoA oxidase/dehydrogenase middle" evidence="8">
    <location>
        <begin position="122"/>
        <end position="218"/>
    </location>
</feature>
<evidence type="ECO:0000259" key="8">
    <source>
        <dbReference type="Pfam" id="PF02770"/>
    </source>
</evidence>
<dbReference type="FunFam" id="2.40.110.10:FF:000001">
    <property type="entry name" value="Acyl-CoA dehydrogenase, mitochondrial"/>
    <property type="match status" value="1"/>
</dbReference>
<proteinExistence type="inferred from homology"/>
<feature type="domain" description="Acyl-CoA dehydrogenase/oxidase N-terminal" evidence="9">
    <location>
        <begin position="6"/>
        <end position="118"/>
    </location>
</feature>
<dbReference type="AlphaFoldDB" id="A0A2N1PTZ5"/>
<dbReference type="InterPro" id="IPR013786">
    <property type="entry name" value="AcylCoA_DH/ox_N"/>
</dbReference>
<evidence type="ECO:0000256" key="6">
    <source>
        <dbReference type="RuleBase" id="RU362125"/>
    </source>
</evidence>
<dbReference type="InterPro" id="IPR037069">
    <property type="entry name" value="AcylCoA_DH/ox_N_sf"/>
</dbReference>
<dbReference type="FunFam" id="1.20.140.10:FF:000004">
    <property type="entry name" value="Acyl-CoA dehydrogenase FadE25"/>
    <property type="match status" value="1"/>
</dbReference>
<name>A0A2N1PTZ5_9BACT</name>
<dbReference type="Gene3D" id="1.20.140.10">
    <property type="entry name" value="Butyryl-CoA Dehydrogenase, subunit A, domain 3"/>
    <property type="match status" value="1"/>
</dbReference>
<dbReference type="Proteomes" id="UP000233256">
    <property type="component" value="Unassembled WGS sequence"/>
</dbReference>
<dbReference type="GO" id="GO:0003995">
    <property type="term" value="F:acyl-CoA dehydrogenase activity"/>
    <property type="evidence" value="ECO:0007669"/>
    <property type="project" value="InterPro"/>
</dbReference>